<dbReference type="PANTHER" id="PTHR13748:SF46">
    <property type="entry name" value="ZINC CHAPERONE YEIR"/>
    <property type="match status" value="1"/>
</dbReference>
<dbReference type="AlphaFoldDB" id="A0A1V0B2K4"/>
<evidence type="ECO:0008006" key="6">
    <source>
        <dbReference type="Google" id="ProtNLM"/>
    </source>
</evidence>
<name>A0A1V0B2K4_9GAMM</name>
<dbReference type="GO" id="GO:0005737">
    <property type="term" value="C:cytoplasm"/>
    <property type="evidence" value="ECO:0007669"/>
    <property type="project" value="TreeGrafter"/>
</dbReference>
<organism evidence="4 5">
    <name type="scientific">Halopseudomonas phragmitis</name>
    <dbReference type="NCBI Taxonomy" id="1931241"/>
    <lineage>
        <taxon>Bacteria</taxon>
        <taxon>Pseudomonadati</taxon>
        <taxon>Pseudomonadota</taxon>
        <taxon>Gammaproteobacteria</taxon>
        <taxon>Pseudomonadales</taxon>
        <taxon>Pseudomonadaceae</taxon>
        <taxon>Halopseudomonas</taxon>
    </lineage>
</organism>
<evidence type="ECO:0000259" key="3">
    <source>
        <dbReference type="Pfam" id="PF07683"/>
    </source>
</evidence>
<dbReference type="KEGG" id="ppha:BVH74_04835"/>
<dbReference type="InterPro" id="IPR027417">
    <property type="entry name" value="P-loop_NTPase"/>
</dbReference>
<dbReference type="EMBL" id="CP020100">
    <property type="protein sequence ID" value="AQZ94120.1"/>
    <property type="molecule type" value="Genomic_DNA"/>
</dbReference>
<keyword evidence="5" id="KW-1185">Reference proteome</keyword>
<dbReference type="STRING" id="1931241.BVH74_04835"/>
<dbReference type="Gene3D" id="3.40.50.300">
    <property type="entry name" value="P-loop containing nucleotide triphosphate hydrolases"/>
    <property type="match status" value="1"/>
</dbReference>
<dbReference type="InterPro" id="IPR011629">
    <property type="entry name" value="CobW-like_C"/>
</dbReference>
<dbReference type="Proteomes" id="UP000243488">
    <property type="component" value="Chromosome"/>
</dbReference>
<dbReference type="InterPro" id="IPR051316">
    <property type="entry name" value="Zinc-reg_GTPase_activator"/>
</dbReference>
<feature type="domain" description="CobW/HypB/UreG nucleotide-binding" evidence="2">
    <location>
        <begin position="6"/>
        <end position="159"/>
    </location>
</feature>
<protein>
    <recommendedName>
        <fullName evidence="6">Cobalamin biosynthesis protein CobW</fullName>
    </recommendedName>
</protein>
<dbReference type="PANTHER" id="PTHR13748">
    <property type="entry name" value="COBW-RELATED"/>
    <property type="match status" value="1"/>
</dbReference>
<dbReference type="RefSeq" id="WP_080048975.1">
    <property type="nucleotide sequence ID" value="NZ_CP020100.1"/>
</dbReference>
<dbReference type="Pfam" id="PF07683">
    <property type="entry name" value="CobW_C"/>
    <property type="match status" value="1"/>
</dbReference>
<evidence type="ECO:0000256" key="1">
    <source>
        <dbReference type="ARBA" id="ARBA00045658"/>
    </source>
</evidence>
<gene>
    <name evidence="4" type="ORF">BVH74_04835</name>
</gene>
<dbReference type="InterPro" id="IPR003495">
    <property type="entry name" value="CobW/HypB/UreG_nucleotide-bd"/>
</dbReference>
<reference evidence="4 5" key="1">
    <citation type="submission" date="2017-03" db="EMBL/GenBank/DDBJ databases">
        <title>Complete genome sequence of the novel DNRA strain Pseudomonas sp. S-6-2 isolated from Chinese polluted river sediment. Journal of Biotechnology.</title>
        <authorList>
            <person name="Li J."/>
            <person name="Xiang F."/>
            <person name="Wang L."/>
            <person name="Xi L."/>
            <person name="Liu J."/>
        </authorList>
    </citation>
    <scope>NUCLEOTIDE SEQUENCE [LARGE SCALE GENOMIC DNA]</scope>
    <source>
        <strain evidence="4 5">S-6-2</strain>
    </source>
</reference>
<comment type="function">
    <text evidence="1">Zinc chaperone that directly transfers zinc cofactor to target proteins, thereby activating them. Zinc is transferred from the CXCC motif in the GTPase domain to the zinc binding site in target proteins in a process requiring GTP hydrolysis.</text>
</comment>
<proteinExistence type="predicted"/>
<feature type="domain" description="CobW C-terminal" evidence="3">
    <location>
        <begin position="233"/>
        <end position="312"/>
    </location>
</feature>
<dbReference type="Pfam" id="PF02492">
    <property type="entry name" value="cobW"/>
    <property type="match status" value="1"/>
</dbReference>
<evidence type="ECO:0000313" key="5">
    <source>
        <dbReference type="Proteomes" id="UP000243488"/>
    </source>
</evidence>
<sequence>MLNAIPTHLIAGPLGAGKTSLLRHLLGQRPENERWALLINEFGELGIDAALLEQPESGVQIADIAGGCLCCVNGVPFQVGLSRLLRRARPDRLLIECSGLGHPATLQQQLQQPPWDRVLQLQPLIMVLDARQPLKLSPAQASALPQAGLLVLNRISDCSQPPQLPGELSGIEQVSCDHGALALACLPQTAEKKPGAEPPPVLNASPAPLPLWQTQDDWHCLQRQQDGFHSIGWRLHPQLRVQRQALAQWLAEQHWLRAKGIFNTEAGWMSFNCLAPEPLHWRVSDWRNDNRLELISTVPLERQELESGLRRLLHSQ</sequence>
<accession>A0A1V0B2K4</accession>
<evidence type="ECO:0000313" key="4">
    <source>
        <dbReference type="EMBL" id="AQZ94120.1"/>
    </source>
</evidence>
<evidence type="ECO:0000259" key="2">
    <source>
        <dbReference type="Pfam" id="PF02492"/>
    </source>
</evidence>
<dbReference type="SUPFAM" id="SSF52540">
    <property type="entry name" value="P-loop containing nucleoside triphosphate hydrolases"/>
    <property type="match status" value="1"/>
</dbReference>